<dbReference type="InterPro" id="IPR012349">
    <property type="entry name" value="Split_barrel_FMN-bd"/>
</dbReference>
<evidence type="ECO:0000256" key="3">
    <source>
        <dbReference type="ARBA" id="ARBA00038054"/>
    </source>
</evidence>
<keyword evidence="2" id="KW-0285">Flavoprotein</keyword>
<dbReference type="Pfam" id="PF01613">
    <property type="entry name" value="Flavin_Reduct"/>
    <property type="match status" value="1"/>
</dbReference>
<evidence type="ECO:0000256" key="1">
    <source>
        <dbReference type="ARBA" id="ARBA00001917"/>
    </source>
</evidence>
<reference evidence="5 6" key="1">
    <citation type="journal article" date="2014" name="Int. J. Syst. Evol. Microbiol.">
        <title>Carboxylicivirga gen. nov. in the family Marinilabiliaceae with two novel species, Carboxylicivirga mesophila sp. nov. and Carboxylicivirga taeanensis sp. nov., and reclassification of Cytophaga fermentans as Saccharicrinis fermentans gen. nov., comb. nov.</title>
        <authorList>
            <person name="Yang S.H."/>
            <person name="Seo H.S."/>
            <person name="Woo J.H."/>
            <person name="Oh H.M."/>
            <person name="Jang H."/>
            <person name="Lee J.H."/>
            <person name="Kim S.J."/>
            <person name="Kwon K.K."/>
        </authorList>
    </citation>
    <scope>NUCLEOTIDE SEQUENCE [LARGE SCALE GENOMIC DNA]</scope>
    <source>
        <strain evidence="5 6">JCM 18290</strain>
    </source>
</reference>
<evidence type="ECO:0000256" key="2">
    <source>
        <dbReference type="ARBA" id="ARBA00022630"/>
    </source>
</evidence>
<name>A0ABS5K523_9BACT</name>
<dbReference type="InterPro" id="IPR029479">
    <property type="entry name" value="Nitroreductase"/>
</dbReference>
<dbReference type="InterPro" id="IPR000415">
    <property type="entry name" value="Nitroreductase-like"/>
</dbReference>
<dbReference type="InterPro" id="IPR002563">
    <property type="entry name" value="Flavin_Rdtase-like_dom"/>
</dbReference>
<evidence type="ECO:0000313" key="6">
    <source>
        <dbReference type="Proteomes" id="UP000721861"/>
    </source>
</evidence>
<dbReference type="Gene3D" id="2.30.110.10">
    <property type="entry name" value="Electron Transport, Fmn-binding Protein, Chain A"/>
    <property type="match status" value="1"/>
</dbReference>
<dbReference type="CDD" id="cd02150">
    <property type="entry name" value="nitroreductase"/>
    <property type="match status" value="1"/>
</dbReference>
<feature type="domain" description="Flavin reductase like" evidence="4">
    <location>
        <begin position="59"/>
        <end position="205"/>
    </location>
</feature>
<dbReference type="RefSeq" id="WP_212224452.1">
    <property type="nucleotide sequence ID" value="NZ_JAGUCN010000001.1"/>
</dbReference>
<protein>
    <submittedName>
        <fullName evidence="5">Nitroreductase family protein</fullName>
    </submittedName>
</protein>
<dbReference type="Gene3D" id="3.40.109.10">
    <property type="entry name" value="NADH Oxidase"/>
    <property type="match status" value="1"/>
</dbReference>
<sequence length="422" mass="46629">MNNKAHLLNVLLALVIVVLVYQLSTNQSSETAEQPVFTEVPLMTGDTIASEKKSLGVKGHIHPKPALVIGSYSADGKANIMTAAWAGIVSSTPMSIGVSIRPNRKSYENIMATKSFTVNVPSAQNVAHMDYAGNISGYDVDKFKVLNLTPVKGDYVNAPYIQEFPIVIECEVTDMFELGSHIQFIGKIIDTKVDEQYLDEDDNVDIERINPVIYGGEYYYGFGQRLAKPWDVYKLFIDDMAPSYQPIQYTNSTLASIYNRKSVRHYTNRQVSKDQLTELVKAGMAAPTAVDKRPWAFIAISERSVLDSLAEVLPYAQMLKQATAAIVVCGDMDKALEGIAQAYWIQDCSAASQNILLAAESMGLGAVWTGVHPIEEREQVVKTVLNAPDNVVPLNVIAVGYPTGEEMPKNKWNEDNVHWDGW</sequence>
<dbReference type="Proteomes" id="UP000721861">
    <property type="component" value="Unassembled WGS sequence"/>
</dbReference>
<gene>
    <name evidence="5" type="ORF">KEM09_01705</name>
</gene>
<dbReference type="SUPFAM" id="SSF55469">
    <property type="entry name" value="FMN-dependent nitroreductase-like"/>
    <property type="match status" value="1"/>
</dbReference>
<organism evidence="5 6">
    <name type="scientific">Carboxylicivirga mesophila</name>
    <dbReference type="NCBI Taxonomy" id="1166478"/>
    <lineage>
        <taxon>Bacteria</taxon>
        <taxon>Pseudomonadati</taxon>
        <taxon>Bacteroidota</taxon>
        <taxon>Bacteroidia</taxon>
        <taxon>Marinilabiliales</taxon>
        <taxon>Marinilabiliaceae</taxon>
        <taxon>Carboxylicivirga</taxon>
    </lineage>
</organism>
<comment type="cofactor">
    <cofactor evidence="1">
        <name>FMN</name>
        <dbReference type="ChEBI" id="CHEBI:58210"/>
    </cofactor>
</comment>
<keyword evidence="6" id="KW-1185">Reference proteome</keyword>
<dbReference type="PANTHER" id="PTHR43567:SF1">
    <property type="entry name" value="FLAVOREDOXIN"/>
    <property type="match status" value="1"/>
</dbReference>
<accession>A0ABS5K523</accession>
<dbReference type="SMART" id="SM00903">
    <property type="entry name" value="Flavin_Reduct"/>
    <property type="match status" value="1"/>
</dbReference>
<evidence type="ECO:0000313" key="5">
    <source>
        <dbReference type="EMBL" id="MBS2210097.1"/>
    </source>
</evidence>
<dbReference type="Pfam" id="PF00881">
    <property type="entry name" value="Nitroreductase"/>
    <property type="match status" value="2"/>
</dbReference>
<dbReference type="PANTHER" id="PTHR43567">
    <property type="entry name" value="FLAVOREDOXIN-RELATED-RELATED"/>
    <property type="match status" value="1"/>
</dbReference>
<comment type="caution">
    <text evidence="5">The sequence shown here is derived from an EMBL/GenBank/DDBJ whole genome shotgun (WGS) entry which is preliminary data.</text>
</comment>
<proteinExistence type="inferred from homology"/>
<dbReference type="SUPFAM" id="SSF50475">
    <property type="entry name" value="FMN-binding split barrel"/>
    <property type="match status" value="1"/>
</dbReference>
<dbReference type="InterPro" id="IPR052174">
    <property type="entry name" value="Flavoredoxin"/>
</dbReference>
<comment type="similarity">
    <text evidence="3">Belongs to the flavoredoxin family.</text>
</comment>
<dbReference type="EMBL" id="JAGUCN010000001">
    <property type="protein sequence ID" value="MBS2210097.1"/>
    <property type="molecule type" value="Genomic_DNA"/>
</dbReference>
<evidence type="ECO:0000259" key="4">
    <source>
        <dbReference type="SMART" id="SM00903"/>
    </source>
</evidence>